<keyword evidence="4" id="KW-1015">Disulfide bond</keyword>
<dbReference type="EC" id="3.1.1.73" evidence="5"/>
<gene>
    <name evidence="5" type="ORF">S101447_02489</name>
</gene>
<organism evidence="5 6">
    <name type="scientific">Acetobacter ascendens</name>
    <dbReference type="NCBI Taxonomy" id="481146"/>
    <lineage>
        <taxon>Bacteria</taxon>
        <taxon>Pseudomonadati</taxon>
        <taxon>Pseudomonadota</taxon>
        <taxon>Alphaproteobacteria</taxon>
        <taxon>Acetobacterales</taxon>
        <taxon>Acetobacteraceae</taxon>
        <taxon>Acetobacter</taxon>
    </lineage>
</organism>
<protein>
    <submittedName>
        <fullName evidence="5">Feruloyl esterase</fullName>
        <ecNumber evidence="5">3.1.1.73</ecNumber>
    </submittedName>
</protein>
<accession>A0A1Y0V9S0</accession>
<dbReference type="InterPro" id="IPR011118">
    <property type="entry name" value="Tannase/feruloyl_esterase"/>
</dbReference>
<evidence type="ECO:0000256" key="3">
    <source>
        <dbReference type="ARBA" id="ARBA00022801"/>
    </source>
</evidence>
<proteinExistence type="predicted"/>
<keyword evidence="2" id="KW-0732">Signal</keyword>
<evidence type="ECO:0000256" key="2">
    <source>
        <dbReference type="ARBA" id="ARBA00022729"/>
    </source>
</evidence>
<keyword evidence="1" id="KW-0719">Serine esterase</keyword>
<evidence type="ECO:0000313" key="6">
    <source>
        <dbReference type="Proteomes" id="UP000195633"/>
    </source>
</evidence>
<dbReference type="EMBL" id="CP021524">
    <property type="protein sequence ID" value="ARW11527.1"/>
    <property type="molecule type" value="Genomic_DNA"/>
</dbReference>
<evidence type="ECO:0000313" key="5">
    <source>
        <dbReference type="EMBL" id="ARW11527.1"/>
    </source>
</evidence>
<name>A0A1Y0V9S0_9PROT</name>
<dbReference type="PANTHER" id="PTHR33938:SF15">
    <property type="entry name" value="FERULOYL ESTERASE B-RELATED"/>
    <property type="match status" value="1"/>
</dbReference>
<dbReference type="AlphaFoldDB" id="A0A1Y0V9S0"/>
<evidence type="ECO:0000256" key="1">
    <source>
        <dbReference type="ARBA" id="ARBA00022487"/>
    </source>
</evidence>
<dbReference type="PANTHER" id="PTHR33938">
    <property type="entry name" value="FERULOYL ESTERASE B-RELATED"/>
    <property type="match status" value="1"/>
</dbReference>
<reference evidence="5 6" key="1">
    <citation type="submission" date="2017-05" db="EMBL/GenBank/DDBJ databases">
        <title>Genome sequence of Acetobacter pasteurianus subsp. ascendens strain SRCM101447.</title>
        <authorList>
            <person name="Cho S.H."/>
        </authorList>
    </citation>
    <scope>NUCLEOTIDE SEQUENCE [LARGE SCALE GENOMIC DNA]</scope>
    <source>
        <strain evidence="5 6">SRCM101447</strain>
    </source>
</reference>
<evidence type="ECO:0000256" key="4">
    <source>
        <dbReference type="ARBA" id="ARBA00023157"/>
    </source>
</evidence>
<sequence>MSQGIAVSAIAYVIPSEVDEKATDLTRFHFDDASFAYMTELAPLYNAENTNLHSFHKRGGHLILWHGLADQSISPLNIIAYYQGMQREMGVEQTDSFLKFYLLPGVGHCRNGEGFLPVDFLTPLMAWTETETMPNTIRTERPVLGEGPMLPPLGEHGKPTAGGQIHMAPMPNQPYAQANVASTASNPVYPYPYIAQYTGTGDVKDAQNYRPVKSPVFVPMIFASHEVTKTVPPDF</sequence>
<dbReference type="Pfam" id="PF07519">
    <property type="entry name" value="Tannase"/>
    <property type="match status" value="1"/>
</dbReference>
<dbReference type="GO" id="GO:0030600">
    <property type="term" value="F:feruloyl esterase activity"/>
    <property type="evidence" value="ECO:0007669"/>
    <property type="project" value="UniProtKB-EC"/>
</dbReference>
<dbReference type="Proteomes" id="UP000195633">
    <property type="component" value="Chromosome"/>
</dbReference>
<dbReference type="RefSeq" id="WP_239427445.1">
    <property type="nucleotide sequence ID" value="NZ_CP021524.1"/>
</dbReference>
<keyword evidence="3 5" id="KW-0378">Hydrolase</keyword>